<sequence>MDTDGVVSPGGEPSRREEGRIDDDEGIVSQLSIDLIAKKLEDFGQVLGQMESRPQTSTRPSPNSTWTPSSSLKPSPETQSAAEKVSPQAGKSKIVTPKVEYEGETSLLAQAAFANKFLHEVVSNRHSTDITGEMVSVLGTLGRALGRQKDQNDTEYLYPNARTLEPGSSVRDLPMPPVEVVFVCLRMAKGML</sequence>
<feature type="region of interest" description="Disordered" evidence="1">
    <location>
        <begin position="1"/>
        <end position="26"/>
    </location>
</feature>
<feature type="compositionally biased region" description="Low complexity" evidence="1">
    <location>
        <begin position="56"/>
        <end position="71"/>
    </location>
</feature>
<dbReference type="GeneID" id="28866402"/>
<accession>A0A1B7Y9E9</accession>
<protein>
    <submittedName>
        <fullName evidence="2">Fungal specific transcription factor</fullName>
    </submittedName>
</protein>
<feature type="compositionally biased region" description="Polar residues" evidence="1">
    <location>
        <begin position="72"/>
        <end position="81"/>
    </location>
</feature>
<dbReference type="Proteomes" id="UP000092177">
    <property type="component" value="Chromosome 5"/>
</dbReference>
<name>A0A1B7Y9E9_COLHI</name>
<reference evidence="3" key="1">
    <citation type="journal article" date="2017" name="BMC Genomics">
        <title>Gapless genome assembly of Colletotrichum higginsianum reveals chromosome structure and association of transposable elements with secondary metabolite gene clusters.</title>
        <authorList>
            <person name="Dallery J.-F."/>
            <person name="Lapalu N."/>
            <person name="Zampounis A."/>
            <person name="Pigne S."/>
            <person name="Luyten I."/>
            <person name="Amselem J."/>
            <person name="Wittenberg A.H.J."/>
            <person name="Zhou S."/>
            <person name="de Queiroz M.V."/>
            <person name="Robin G.P."/>
            <person name="Auger A."/>
            <person name="Hainaut M."/>
            <person name="Henrissat B."/>
            <person name="Kim K.-T."/>
            <person name="Lee Y.-H."/>
            <person name="Lespinet O."/>
            <person name="Schwartz D.C."/>
            <person name="Thon M.R."/>
            <person name="O'Connell R.J."/>
        </authorList>
    </citation>
    <scope>NUCLEOTIDE SEQUENCE [LARGE SCALE GENOMIC DNA]</scope>
    <source>
        <strain evidence="3">IMI 349063</strain>
    </source>
</reference>
<dbReference type="EMBL" id="LTAN01000005">
    <property type="protein sequence ID" value="OBR08555.1"/>
    <property type="molecule type" value="Genomic_DNA"/>
</dbReference>
<evidence type="ECO:0000313" key="3">
    <source>
        <dbReference type="Proteomes" id="UP000092177"/>
    </source>
</evidence>
<dbReference type="RefSeq" id="XP_018157073.1">
    <property type="nucleotide sequence ID" value="XM_018302295.1"/>
</dbReference>
<dbReference type="KEGG" id="chig:CH63R_07320"/>
<dbReference type="AlphaFoldDB" id="A0A1B7Y9E9"/>
<evidence type="ECO:0000256" key="1">
    <source>
        <dbReference type="SAM" id="MobiDB-lite"/>
    </source>
</evidence>
<proteinExistence type="predicted"/>
<feature type="region of interest" description="Disordered" evidence="1">
    <location>
        <begin position="46"/>
        <end position="92"/>
    </location>
</feature>
<evidence type="ECO:0000313" key="2">
    <source>
        <dbReference type="EMBL" id="OBR08555.1"/>
    </source>
</evidence>
<organism evidence="2 3">
    <name type="scientific">Colletotrichum higginsianum (strain IMI 349063)</name>
    <name type="common">Crucifer anthracnose fungus</name>
    <dbReference type="NCBI Taxonomy" id="759273"/>
    <lineage>
        <taxon>Eukaryota</taxon>
        <taxon>Fungi</taxon>
        <taxon>Dikarya</taxon>
        <taxon>Ascomycota</taxon>
        <taxon>Pezizomycotina</taxon>
        <taxon>Sordariomycetes</taxon>
        <taxon>Hypocreomycetidae</taxon>
        <taxon>Glomerellales</taxon>
        <taxon>Glomerellaceae</taxon>
        <taxon>Colletotrichum</taxon>
        <taxon>Colletotrichum destructivum species complex</taxon>
    </lineage>
</organism>
<comment type="caution">
    <text evidence="2">The sequence shown here is derived from an EMBL/GenBank/DDBJ whole genome shotgun (WGS) entry which is preliminary data.</text>
</comment>
<dbReference type="VEuPathDB" id="FungiDB:CH63R_07320"/>
<keyword evidence="3" id="KW-1185">Reference proteome</keyword>
<gene>
    <name evidence="2" type="ORF">CH63R_07320</name>
</gene>